<accession>A0A845HSI9</accession>
<dbReference type="Pfam" id="PF07589">
    <property type="entry name" value="PEP-CTERM"/>
    <property type="match status" value="1"/>
</dbReference>
<protein>
    <submittedName>
        <fullName evidence="3">PEP-CTERM sorting domain-containing protein</fullName>
    </submittedName>
</protein>
<keyword evidence="4" id="KW-1185">Reference proteome</keyword>
<name>A0A845HSI9_9BURK</name>
<dbReference type="EMBL" id="WWCL01000001">
    <property type="protein sequence ID" value="MYN43980.1"/>
    <property type="molecule type" value="Genomic_DNA"/>
</dbReference>
<comment type="caution">
    <text evidence="3">The sequence shown here is derived from an EMBL/GenBank/DDBJ whole genome shotgun (WGS) entry which is preliminary data.</text>
</comment>
<dbReference type="NCBIfam" id="TIGR02595">
    <property type="entry name" value="PEP_CTERM"/>
    <property type="match status" value="1"/>
</dbReference>
<feature type="signal peptide" evidence="1">
    <location>
        <begin position="1"/>
        <end position="23"/>
    </location>
</feature>
<proteinExistence type="predicted"/>
<feature type="chain" id="PRO_5032524928" evidence="1">
    <location>
        <begin position="24"/>
        <end position="209"/>
    </location>
</feature>
<evidence type="ECO:0000256" key="1">
    <source>
        <dbReference type="SAM" id="SignalP"/>
    </source>
</evidence>
<evidence type="ECO:0000313" key="4">
    <source>
        <dbReference type="Proteomes" id="UP000444316"/>
    </source>
</evidence>
<dbReference type="Gene3D" id="2.60.120.260">
    <property type="entry name" value="Galactose-binding domain-like"/>
    <property type="match status" value="1"/>
</dbReference>
<sequence length="209" mass="21954">MRFITIAKSAAVVAALVAGQAYAAPVELITNGSFETLNGNQSLSNGSWSIYNNINGWRGLDYGIEVRNNVAGTAFDGKYFVELDTTYNSGMEQVISGLNAGKHYTLSFAMADRAGVASASQGLQVLWNGSKVAEYTNASGWTVQTLDVVAGLGSNKLIFKAAGISDSYGTSLDKVSLVAAPVPEPETYGMLLAGLALMGAVVRRKARKA</sequence>
<organism evidence="3 4">
    <name type="scientific">Duganella fentianensis</name>
    <dbReference type="NCBI Taxonomy" id="2692177"/>
    <lineage>
        <taxon>Bacteria</taxon>
        <taxon>Pseudomonadati</taxon>
        <taxon>Pseudomonadota</taxon>
        <taxon>Betaproteobacteria</taxon>
        <taxon>Burkholderiales</taxon>
        <taxon>Oxalobacteraceae</taxon>
        <taxon>Telluria group</taxon>
        <taxon>Duganella</taxon>
    </lineage>
</organism>
<dbReference type="InterPro" id="IPR013424">
    <property type="entry name" value="Ice-binding_C"/>
</dbReference>
<feature type="domain" description="Ice-binding protein C-terminal" evidence="2">
    <location>
        <begin position="181"/>
        <end position="205"/>
    </location>
</feature>
<evidence type="ECO:0000313" key="3">
    <source>
        <dbReference type="EMBL" id="MYN43980.1"/>
    </source>
</evidence>
<reference evidence="3" key="1">
    <citation type="submission" date="2019-12" db="EMBL/GenBank/DDBJ databases">
        <title>Novel species isolated from a subtropical stream in China.</title>
        <authorList>
            <person name="Lu H."/>
        </authorList>
    </citation>
    <scope>NUCLEOTIDE SEQUENCE [LARGE SCALE GENOMIC DNA]</scope>
    <source>
        <strain evidence="3">FT93W</strain>
    </source>
</reference>
<gene>
    <name evidence="3" type="ORF">GTP23_02725</name>
</gene>
<evidence type="ECO:0000259" key="2">
    <source>
        <dbReference type="Pfam" id="PF07589"/>
    </source>
</evidence>
<dbReference type="AlphaFoldDB" id="A0A845HSI9"/>
<dbReference type="Proteomes" id="UP000444316">
    <property type="component" value="Unassembled WGS sequence"/>
</dbReference>
<dbReference type="RefSeq" id="WP_161033747.1">
    <property type="nucleotide sequence ID" value="NZ_WWCL01000001.1"/>
</dbReference>
<keyword evidence="1" id="KW-0732">Signal</keyword>